<evidence type="ECO:0000259" key="2">
    <source>
        <dbReference type="PROSITE" id="PS50885"/>
    </source>
</evidence>
<protein>
    <recommendedName>
        <fullName evidence="2">HAMP domain-containing protein</fullName>
    </recommendedName>
</protein>
<dbReference type="Pfam" id="PF00672">
    <property type="entry name" value="HAMP"/>
    <property type="match status" value="1"/>
</dbReference>
<dbReference type="KEGG" id="hbe:BEI_1594"/>
<evidence type="ECO:0000256" key="1">
    <source>
        <dbReference type="SAM" id="Phobius"/>
    </source>
</evidence>
<dbReference type="SUPFAM" id="SSF158472">
    <property type="entry name" value="HAMP domain-like"/>
    <property type="match status" value="1"/>
</dbReference>
<organism evidence="3 4">
    <name type="scientific">Halomonas beimenensis</name>
    <dbReference type="NCBI Taxonomy" id="475662"/>
    <lineage>
        <taxon>Bacteria</taxon>
        <taxon>Pseudomonadati</taxon>
        <taxon>Pseudomonadota</taxon>
        <taxon>Gammaproteobacteria</taxon>
        <taxon>Oceanospirillales</taxon>
        <taxon>Halomonadaceae</taxon>
        <taxon>Halomonas</taxon>
    </lineage>
</organism>
<keyword evidence="4" id="KW-1185">Reference proteome</keyword>
<feature type="domain" description="HAMP" evidence="2">
    <location>
        <begin position="297"/>
        <end position="352"/>
    </location>
</feature>
<accession>A0A291P6V0</accession>
<keyword evidence="1" id="KW-0472">Membrane</keyword>
<dbReference type="Gene3D" id="3.30.70.270">
    <property type="match status" value="1"/>
</dbReference>
<dbReference type="Pfam" id="PF05228">
    <property type="entry name" value="CHASE4"/>
    <property type="match status" value="1"/>
</dbReference>
<feature type="transmembrane region" description="Helical" evidence="1">
    <location>
        <begin position="273"/>
        <end position="295"/>
    </location>
</feature>
<gene>
    <name evidence="3" type="ORF">BEI_1594</name>
</gene>
<sequence length="387" mass="43558">MASLPPRFSSLRNRFLAALTLVVGAAALVLALIARYQITPILLEDESRFASDELDRIERALSNEHHHLRSLVEDWAWWDDTYAFVDGAHPGYVDSNLYADSLETLGVQLMAYFRPDGAPYWTAGIDRRGEFWSCAGPPSACGGSRTLTDRLGGRIAQGLDRKTHTWLWAGEMPAMIALSPILKSQERASPNGWLAMVHPLSESLVTQLRETTGIDLALHGQPDEGSPAIDHLERLSPTRMRVTRDLEALPPGRALRIAADLPRQRYQASLETFRFALVWTAAVLVATLIVVLLLLERMILRPLRDFAHFTQQLGEQDHDRQTPDTLLERKDEIGVLARAFQQLRQRQRRQHDLLLEMSQHDALTGLANRRLLDEHLAAALERVVQGE</sequence>
<dbReference type="InterPro" id="IPR043128">
    <property type="entry name" value="Rev_trsase/Diguanyl_cyclase"/>
</dbReference>
<reference evidence="3 4" key="1">
    <citation type="journal article" date="2017" name="Sci. Rep.">
        <title>Revealing the Saline Adaptation Strategies of the Halophilic Bacterium Halomonas beimenensis through High-throughput Omics and Transposon Mutagenesis Approaches.</title>
        <authorList>
            <person name="Chen Y.H."/>
            <person name="Lin S.S."/>
            <person name="Shyu Y.T."/>
        </authorList>
    </citation>
    <scope>NUCLEOTIDE SEQUENCE [LARGE SCALE GENOMIC DNA]</scope>
    <source>
        <strain evidence="3 4">NTU-111</strain>
    </source>
</reference>
<dbReference type="AlphaFoldDB" id="A0A291P6V0"/>
<evidence type="ECO:0000313" key="4">
    <source>
        <dbReference type="Proteomes" id="UP000219993"/>
    </source>
</evidence>
<evidence type="ECO:0000313" key="3">
    <source>
        <dbReference type="EMBL" id="ATJ82581.1"/>
    </source>
</evidence>
<dbReference type="GO" id="GO:0016020">
    <property type="term" value="C:membrane"/>
    <property type="evidence" value="ECO:0007669"/>
    <property type="project" value="InterPro"/>
</dbReference>
<dbReference type="PROSITE" id="PS50885">
    <property type="entry name" value="HAMP"/>
    <property type="match status" value="1"/>
</dbReference>
<dbReference type="InterPro" id="IPR003660">
    <property type="entry name" value="HAMP_dom"/>
</dbReference>
<dbReference type="GO" id="GO:0007165">
    <property type="term" value="P:signal transduction"/>
    <property type="evidence" value="ECO:0007669"/>
    <property type="project" value="InterPro"/>
</dbReference>
<proteinExistence type="predicted"/>
<dbReference type="OrthoDB" id="9812260at2"/>
<name>A0A291P6V0_9GAMM</name>
<keyword evidence="1" id="KW-1133">Transmembrane helix</keyword>
<keyword evidence="1" id="KW-0812">Transmembrane</keyword>
<dbReference type="RefSeq" id="WP_097789010.1">
    <property type="nucleotide sequence ID" value="NZ_BAAADT010000026.1"/>
</dbReference>
<dbReference type="InterPro" id="IPR007892">
    <property type="entry name" value="CHASE4"/>
</dbReference>
<dbReference type="EMBL" id="CP021435">
    <property type="protein sequence ID" value="ATJ82581.1"/>
    <property type="molecule type" value="Genomic_DNA"/>
</dbReference>
<dbReference type="Proteomes" id="UP000219993">
    <property type="component" value="Chromosome"/>
</dbReference>
<dbReference type="Gene3D" id="1.10.8.500">
    <property type="entry name" value="HAMP domain in histidine kinase"/>
    <property type="match status" value="1"/>
</dbReference>